<dbReference type="CDD" id="cd01949">
    <property type="entry name" value="GGDEF"/>
    <property type="match status" value="1"/>
</dbReference>
<organism evidence="7 8">
    <name type="scientific">Aquipseudomonas ullengensis</name>
    <dbReference type="NCBI Taxonomy" id="2759166"/>
    <lineage>
        <taxon>Bacteria</taxon>
        <taxon>Pseudomonadati</taxon>
        <taxon>Pseudomonadota</taxon>
        <taxon>Gammaproteobacteria</taxon>
        <taxon>Pseudomonadales</taxon>
        <taxon>Pseudomonadaceae</taxon>
        <taxon>Aquipseudomonas</taxon>
    </lineage>
</organism>
<evidence type="ECO:0000313" key="8">
    <source>
        <dbReference type="Proteomes" id="UP000542720"/>
    </source>
</evidence>
<dbReference type="SMART" id="SM00086">
    <property type="entry name" value="PAC"/>
    <property type="match status" value="1"/>
</dbReference>
<evidence type="ECO:0000256" key="3">
    <source>
        <dbReference type="SAM" id="Phobius"/>
    </source>
</evidence>
<dbReference type="RefSeq" id="WP_183086972.1">
    <property type="nucleotide sequence ID" value="NZ_JACJUD010000001.1"/>
</dbReference>
<accession>A0A7W4Q851</accession>
<dbReference type="InterPro" id="IPR000014">
    <property type="entry name" value="PAS"/>
</dbReference>
<dbReference type="PANTHER" id="PTHR44757">
    <property type="entry name" value="DIGUANYLATE CYCLASE DGCP"/>
    <property type="match status" value="1"/>
</dbReference>
<evidence type="ECO:0000313" key="7">
    <source>
        <dbReference type="EMBL" id="MBB2493382.1"/>
    </source>
</evidence>
<dbReference type="CDD" id="cd12915">
    <property type="entry name" value="PDC2_DGC_like"/>
    <property type="match status" value="1"/>
</dbReference>
<comment type="caution">
    <text evidence="7">The sequence shown here is derived from an EMBL/GenBank/DDBJ whole genome shotgun (WGS) entry which is preliminary data.</text>
</comment>
<dbReference type="InterPro" id="IPR043128">
    <property type="entry name" value="Rev_trsase/Diguanyl_cyclase"/>
</dbReference>
<dbReference type="GO" id="GO:0071111">
    <property type="term" value="F:cyclic-guanylate-specific phosphodiesterase activity"/>
    <property type="evidence" value="ECO:0007669"/>
    <property type="project" value="UniProtKB-EC"/>
</dbReference>
<feature type="domain" description="PAS" evidence="4">
    <location>
        <begin position="325"/>
        <end position="362"/>
    </location>
</feature>
<keyword evidence="2" id="KW-0973">c-di-GMP</keyword>
<reference evidence="7 8" key="1">
    <citation type="submission" date="2020-08" db="EMBL/GenBank/DDBJ databases">
        <authorList>
            <person name="Kim C.M."/>
        </authorList>
    </citation>
    <scope>NUCLEOTIDE SEQUENCE [LARGE SCALE GENOMIC DNA]</scope>
    <source>
        <strain evidence="7 8">UL070</strain>
    </source>
</reference>
<dbReference type="InterPro" id="IPR052155">
    <property type="entry name" value="Biofilm_reg_signaling"/>
</dbReference>
<feature type="transmembrane region" description="Helical" evidence="3">
    <location>
        <begin position="20"/>
        <end position="44"/>
    </location>
</feature>
<dbReference type="Gene3D" id="3.30.450.20">
    <property type="entry name" value="PAS domain"/>
    <property type="match status" value="2"/>
</dbReference>
<dbReference type="EC" id="3.1.4.52" evidence="1"/>
<dbReference type="SMART" id="SM00091">
    <property type="entry name" value="PAS"/>
    <property type="match status" value="1"/>
</dbReference>
<keyword evidence="3" id="KW-0812">Transmembrane</keyword>
<dbReference type="InterPro" id="IPR013767">
    <property type="entry name" value="PAS_fold"/>
</dbReference>
<dbReference type="PROSITE" id="PS50112">
    <property type="entry name" value="PAS"/>
    <property type="match status" value="1"/>
</dbReference>
<dbReference type="InterPro" id="IPR000160">
    <property type="entry name" value="GGDEF_dom"/>
</dbReference>
<name>A0A7W4Q851_9GAMM</name>
<evidence type="ECO:0000259" key="4">
    <source>
        <dbReference type="PROSITE" id="PS50112"/>
    </source>
</evidence>
<dbReference type="CDD" id="cd00130">
    <property type="entry name" value="PAS"/>
    <property type="match status" value="1"/>
</dbReference>
<dbReference type="NCBIfam" id="TIGR00229">
    <property type="entry name" value="sensory_box"/>
    <property type="match status" value="1"/>
</dbReference>
<dbReference type="PROSITE" id="PS50883">
    <property type="entry name" value="EAL"/>
    <property type="match status" value="1"/>
</dbReference>
<dbReference type="InterPro" id="IPR001610">
    <property type="entry name" value="PAC"/>
</dbReference>
<dbReference type="SUPFAM" id="SSF141868">
    <property type="entry name" value="EAL domain-like"/>
    <property type="match status" value="1"/>
</dbReference>
<dbReference type="Pfam" id="PF00989">
    <property type="entry name" value="PAS"/>
    <property type="match status" value="1"/>
</dbReference>
<evidence type="ECO:0000256" key="2">
    <source>
        <dbReference type="ARBA" id="ARBA00022636"/>
    </source>
</evidence>
<gene>
    <name evidence="7" type="ORF">H3H51_00025</name>
</gene>
<dbReference type="Pfam" id="PF00990">
    <property type="entry name" value="GGDEF"/>
    <property type="match status" value="1"/>
</dbReference>
<dbReference type="SUPFAM" id="SSF55785">
    <property type="entry name" value="PYP-like sensor domain (PAS domain)"/>
    <property type="match status" value="1"/>
</dbReference>
<dbReference type="EMBL" id="JACJUD010000001">
    <property type="protein sequence ID" value="MBB2493382.1"/>
    <property type="molecule type" value="Genomic_DNA"/>
</dbReference>
<dbReference type="Proteomes" id="UP000542720">
    <property type="component" value="Unassembled WGS sequence"/>
</dbReference>
<proteinExistence type="predicted"/>
<dbReference type="GO" id="GO:0006355">
    <property type="term" value="P:regulation of DNA-templated transcription"/>
    <property type="evidence" value="ECO:0007669"/>
    <property type="project" value="InterPro"/>
</dbReference>
<keyword evidence="8" id="KW-1185">Reference proteome</keyword>
<dbReference type="Gene3D" id="3.20.20.450">
    <property type="entry name" value="EAL domain"/>
    <property type="match status" value="1"/>
</dbReference>
<evidence type="ECO:0000259" key="6">
    <source>
        <dbReference type="PROSITE" id="PS50887"/>
    </source>
</evidence>
<dbReference type="SMART" id="SM00267">
    <property type="entry name" value="GGDEF"/>
    <property type="match status" value="1"/>
</dbReference>
<dbReference type="NCBIfam" id="TIGR00254">
    <property type="entry name" value="GGDEF"/>
    <property type="match status" value="1"/>
</dbReference>
<dbReference type="CDD" id="cd01948">
    <property type="entry name" value="EAL"/>
    <property type="match status" value="1"/>
</dbReference>
<dbReference type="SMART" id="SM00052">
    <property type="entry name" value="EAL"/>
    <property type="match status" value="1"/>
</dbReference>
<dbReference type="InterPro" id="IPR035919">
    <property type="entry name" value="EAL_sf"/>
</dbReference>
<feature type="domain" description="EAL" evidence="5">
    <location>
        <begin position="627"/>
        <end position="880"/>
    </location>
</feature>
<protein>
    <recommendedName>
        <fullName evidence="1">cyclic-guanylate-specific phosphodiesterase</fullName>
        <ecNumber evidence="1">3.1.4.52</ecNumber>
    </recommendedName>
</protein>
<feature type="domain" description="GGDEF" evidence="6">
    <location>
        <begin position="485"/>
        <end position="618"/>
    </location>
</feature>
<dbReference type="InterPro" id="IPR029787">
    <property type="entry name" value="Nucleotide_cyclase"/>
</dbReference>
<keyword evidence="3" id="KW-0472">Membrane</keyword>
<dbReference type="InterPro" id="IPR035965">
    <property type="entry name" value="PAS-like_dom_sf"/>
</dbReference>
<dbReference type="PANTHER" id="PTHR44757:SF2">
    <property type="entry name" value="BIOFILM ARCHITECTURE MAINTENANCE PROTEIN MBAA"/>
    <property type="match status" value="1"/>
</dbReference>
<dbReference type="InterPro" id="IPR001633">
    <property type="entry name" value="EAL_dom"/>
</dbReference>
<keyword evidence="3" id="KW-1133">Transmembrane helix</keyword>
<dbReference type="Gene3D" id="3.30.70.270">
    <property type="match status" value="1"/>
</dbReference>
<evidence type="ECO:0000256" key="1">
    <source>
        <dbReference type="ARBA" id="ARBA00012282"/>
    </source>
</evidence>
<dbReference type="FunFam" id="3.20.20.450:FF:000001">
    <property type="entry name" value="Cyclic di-GMP phosphodiesterase yahA"/>
    <property type="match status" value="1"/>
</dbReference>
<dbReference type="Pfam" id="PF00563">
    <property type="entry name" value="EAL"/>
    <property type="match status" value="1"/>
</dbReference>
<evidence type="ECO:0000259" key="5">
    <source>
        <dbReference type="PROSITE" id="PS50883"/>
    </source>
</evidence>
<dbReference type="SUPFAM" id="SSF55073">
    <property type="entry name" value="Nucleotide cyclase"/>
    <property type="match status" value="1"/>
</dbReference>
<dbReference type="PROSITE" id="PS50887">
    <property type="entry name" value="GGDEF"/>
    <property type="match status" value="1"/>
</dbReference>
<sequence>MPNRLAPLFHRQHGLRQRRIGRSFFISMSLALLLAIGFSGWSILRDYQSSTDQQRRSMTSLSRALEGYTSALLQQSYESIRVATQELSNPQVTAAQPERIYAVLHDAMRYDPVSSQLFAIVDEQVFIVDLEGQPLHSQELQRQLANLAHTTQQEPLHNPLAWPNQDTYLLPLMITLGGDTQKPLRLGALVPTEKFGRLLEHLGLEQEMNGGLLSSSGVVLYRTPEPASHIGHVLPDDSPLRRQLGTNSTSSFVAASSLKNIPSLYALTPSPRFPLYAVIGETTDSFHGPWLHRSQLTLALLAASLLLLGLAAMQLRRMIRQVSQDEEFYRRLFSDVNDGLLLVDNEGVISTANPVAARLFGLVDVEQLYGNKPSQMSPEHQQDGRLSVVAANLMRVAALDGEIQQFEWRFLRQDNQQPFDCEMRVSLFHWHGEALLLCVVHDITERKRYLIEQEFLATHDSLTHLPNRYWLVRHIEERVQQVEDPRFAVLLLDMNRFKEVNDTLGHQHGDRVLTELGERLQDWLGVQNASVARLGGDEMAIVSAYLADQTALHSLCTGIAQVIARPLEVDGIHLELSASIGVAQFPEHGTSASDLLRCADIAMYQAKRERREYALYQRSSDNYTPERLALHTQLGRAIREGGLCLHYQPKIRLSDRQVIGFEALLRWPHPDKGMIPPSEFIPLAESTELIHPLTRWVLDEALGQLRRWQEQGLGTCLAVNISTHNLLNPHFLPELAGLLERHQVAAELLELEVTEGALMEDPELALRSLQAIRELGVSLSIDDFGTGYSSLAYLKRLPVQVLKIDRTFISAMVENASDAVIVQSTLALAHNFAMQVVAEGVEDDATAAALTRLGCDIAQGYHFGRPMPAAEVERWRTERA</sequence>
<dbReference type="AlphaFoldDB" id="A0A7W4Q851"/>